<protein>
    <submittedName>
        <fullName evidence="4">FecR family protein</fullName>
    </submittedName>
</protein>
<sequence length="350" mass="39739">MYTLEEIILDQSFVNYCHKSNEADVLRWQNYAEESAEHAAQVAEAGRMVMALNLMLKSREEKVALEEFKALVRAGQGENAADIVVAEKRARFTLNRMWYAAAASVLLVAGAILFYQYRNEAKVELALQQEQQQYRIYKSPLGERLNITLPDRSKVVLNANTVLKVPHSYNKDNRKIVLLGAAYFEVSPNASLPFVIESNDMKATVLGTSFYMRAYPHESGQQIELLTGKLKVQKSYTSETDNKPEILGPGEMVMLNRSVDLMEKETFDVQTREAWIKGQLKFNNTSFNGVVSALEDWYGVPFEIRGKQKSAGKFSGTYENESLERVLNIFCFATDCSFKIEKDKVVIDFN</sequence>
<keyword evidence="1" id="KW-0472">Membrane</keyword>
<dbReference type="InterPro" id="IPR006860">
    <property type="entry name" value="FecR"/>
</dbReference>
<dbReference type="PANTHER" id="PTHR30273:SF2">
    <property type="entry name" value="PROTEIN FECR"/>
    <property type="match status" value="1"/>
</dbReference>
<dbReference type="Pfam" id="PF04773">
    <property type="entry name" value="FecR"/>
    <property type="match status" value="1"/>
</dbReference>
<keyword evidence="1" id="KW-1133">Transmembrane helix</keyword>
<dbReference type="InterPro" id="IPR032508">
    <property type="entry name" value="FecR_C"/>
</dbReference>
<dbReference type="RefSeq" id="WP_073236581.1">
    <property type="nucleotide sequence ID" value="NZ_FQUQ01000006.1"/>
</dbReference>
<feature type="domain" description="FecR protein" evidence="2">
    <location>
        <begin position="138"/>
        <end position="230"/>
    </location>
</feature>
<dbReference type="PANTHER" id="PTHR30273">
    <property type="entry name" value="PERIPLASMIC SIGNAL SENSOR AND SIGMA FACTOR ACTIVATOR FECR-RELATED"/>
    <property type="match status" value="1"/>
</dbReference>
<dbReference type="Proteomes" id="UP000184287">
    <property type="component" value="Unassembled WGS sequence"/>
</dbReference>
<dbReference type="STRING" id="288992.SAMN04488522_106347"/>
<gene>
    <name evidence="4" type="ORF">SAMN04488522_106347</name>
</gene>
<keyword evidence="5" id="KW-1185">Reference proteome</keyword>
<evidence type="ECO:0000259" key="3">
    <source>
        <dbReference type="Pfam" id="PF16344"/>
    </source>
</evidence>
<dbReference type="GO" id="GO:0016989">
    <property type="term" value="F:sigma factor antagonist activity"/>
    <property type="evidence" value="ECO:0007669"/>
    <property type="project" value="TreeGrafter"/>
</dbReference>
<dbReference type="AlphaFoldDB" id="A0A1M5LIP5"/>
<accession>A0A1M5LIP5</accession>
<reference evidence="5" key="1">
    <citation type="submission" date="2016-11" db="EMBL/GenBank/DDBJ databases">
        <authorList>
            <person name="Varghese N."/>
            <person name="Submissions S."/>
        </authorList>
    </citation>
    <scope>NUCLEOTIDE SEQUENCE [LARGE SCALE GENOMIC DNA]</scope>
    <source>
        <strain evidence="5">DSM 16990</strain>
    </source>
</reference>
<organism evidence="4 5">
    <name type="scientific">Pedobacter caeni</name>
    <dbReference type="NCBI Taxonomy" id="288992"/>
    <lineage>
        <taxon>Bacteria</taxon>
        <taxon>Pseudomonadati</taxon>
        <taxon>Bacteroidota</taxon>
        <taxon>Sphingobacteriia</taxon>
        <taxon>Sphingobacteriales</taxon>
        <taxon>Sphingobacteriaceae</taxon>
        <taxon>Pedobacter</taxon>
    </lineage>
</organism>
<proteinExistence type="predicted"/>
<evidence type="ECO:0000256" key="1">
    <source>
        <dbReference type="SAM" id="Phobius"/>
    </source>
</evidence>
<dbReference type="Gene3D" id="3.55.50.30">
    <property type="match status" value="1"/>
</dbReference>
<evidence type="ECO:0000313" key="5">
    <source>
        <dbReference type="Proteomes" id="UP000184287"/>
    </source>
</evidence>
<evidence type="ECO:0000259" key="2">
    <source>
        <dbReference type="Pfam" id="PF04773"/>
    </source>
</evidence>
<dbReference type="Gene3D" id="2.60.120.1440">
    <property type="match status" value="1"/>
</dbReference>
<feature type="domain" description="Protein FecR C-terminal" evidence="3">
    <location>
        <begin position="280"/>
        <end position="347"/>
    </location>
</feature>
<dbReference type="OrthoDB" id="1523735at2"/>
<dbReference type="Pfam" id="PF16344">
    <property type="entry name" value="FecR_C"/>
    <property type="match status" value="1"/>
</dbReference>
<evidence type="ECO:0000313" key="4">
    <source>
        <dbReference type="EMBL" id="SHG64539.1"/>
    </source>
</evidence>
<dbReference type="EMBL" id="FQUQ01000006">
    <property type="protein sequence ID" value="SHG64539.1"/>
    <property type="molecule type" value="Genomic_DNA"/>
</dbReference>
<dbReference type="PIRSF" id="PIRSF018266">
    <property type="entry name" value="FecR"/>
    <property type="match status" value="1"/>
</dbReference>
<keyword evidence="1" id="KW-0812">Transmembrane</keyword>
<dbReference type="InterPro" id="IPR012373">
    <property type="entry name" value="Ferrdict_sens_TM"/>
</dbReference>
<name>A0A1M5LIP5_9SPHI</name>
<feature type="transmembrane region" description="Helical" evidence="1">
    <location>
        <begin position="97"/>
        <end position="117"/>
    </location>
</feature>